<dbReference type="OrthoDB" id="535167at2759"/>
<keyword evidence="2" id="KW-0963">Cytoplasm</keyword>
<evidence type="ECO:0000256" key="7">
    <source>
        <dbReference type="ARBA" id="ARBA00023273"/>
    </source>
</evidence>
<evidence type="ECO:0000256" key="1">
    <source>
        <dbReference type="ARBA" id="ARBA00004430"/>
    </source>
</evidence>
<keyword evidence="7" id="KW-0966">Cell projection</keyword>
<dbReference type="InParanoid" id="E2AGZ1"/>
<name>E2AGZ1_CAMFO</name>
<dbReference type="Pfam" id="PF25828">
    <property type="entry name" value="CC_Cfap43"/>
    <property type="match status" value="1"/>
</dbReference>
<organism evidence="12">
    <name type="scientific">Camponotus floridanus</name>
    <name type="common">Florida carpenter ant</name>
    <dbReference type="NCBI Taxonomy" id="104421"/>
    <lineage>
        <taxon>Eukaryota</taxon>
        <taxon>Metazoa</taxon>
        <taxon>Ecdysozoa</taxon>
        <taxon>Arthropoda</taxon>
        <taxon>Hexapoda</taxon>
        <taxon>Insecta</taxon>
        <taxon>Pterygota</taxon>
        <taxon>Neoptera</taxon>
        <taxon>Endopterygota</taxon>
        <taxon>Hymenoptera</taxon>
        <taxon>Apocrita</taxon>
        <taxon>Aculeata</taxon>
        <taxon>Formicoidea</taxon>
        <taxon>Formicidae</taxon>
        <taxon>Formicinae</taxon>
        <taxon>Camponotus</taxon>
    </lineage>
</organism>
<gene>
    <name evidence="11" type="ORF">EAG_15088</name>
</gene>
<evidence type="ECO:0000256" key="9">
    <source>
        <dbReference type="ARBA" id="ARBA00023662"/>
    </source>
</evidence>
<accession>E2AGZ1</accession>
<reference evidence="11 12" key="1">
    <citation type="journal article" date="2010" name="Science">
        <title>Genomic comparison of the ants Camponotus floridanus and Harpegnathos saltator.</title>
        <authorList>
            <person name="Bonasio R."/>
            <person name="Zhang G."/>
            <person name="Ye C."/>
            <person name="Mutti N.S."/>
            <person name="Fang X."/>
            <person name="Qin N."/>
            <person name="Donahue G."/>
            <person name="Yang P."/>
            <person name="Li Q."/>
            <person name="Li C."/>
            <person name="Zhang P."/>
            <person name="Huang Z."/>
            <person name="Berger S.L."/>
            <person name="Reinberg D."/>
            <person name="Wang J."/>
            <person name="Liebig J."/>
        </authorList>
    </citation>
    <scope>NUCLEOTIDE SEQUENCE [LARGE SCALE GENOMIC DNA]</scope>
    <source>
        <strain evidence="12">C129</strain>
    </source>
</reference>
<evidence type="ECO:0000256" key="2">
    <source>
        <dbReference type="ARBA" id="ARBA00022490"/>
    </source>
</evidence>
<proteinExistence type="inferred from homology"/>
<keyword evidence="4" id="KW-0677">Repeat</keyword>
<evidence type="ECO:0000256" key="5">
    <source>
        <dbReference type="ARBA" id="ARBA00023054"/>
    </source>
</evidence>
<dbReference type="GO" id="GO:0060271">
    <property type="term" value="P:cilium assembly"/>
    <property type="evidence" value="ECO:0007669"/>
    <property type="project" value="TreeGrafter"/>
</dbReference>
<evidence type="ECO:0000256" key="10">
    <source>
        <dbReference type="SAM" id="Coils"/>
    </source>
</evidence>
<evidence type="ECO:0000256" key="6">
    <source>
        <dbReference type="ARBA" id="ARBA00023212"/>
    </source>
</evidence>
<sequence length="1423" mass="167153">MIFGISWCPTSSHPLLAITDENGHIYLSDYDGTNVRRIVVSQRCGICIDTEIPAVCWFREGIILRTTFCQIRYFKEDPKISSWRKQWYVKSIYKPHILVAHPFRNDWLFYYTLEGYLMQIVLPEDEGTTPTIYRYLYHGSKYQFVDFLYPWCHHLAVTDELKELTILECYSGSEVAKVELDMEGVISAQTSHPNDPMIAVISDQGEMTIVGVTNPEQPTILTYFRLQRKSLDLIKFSLSGKFLIAAQKDTGNCYCIDLRRDKPWSVIAQLRTRRRLVDLVLYDDEARRSLKVFALYVRHQLCSAAGHQFLDRLIDEISDIVTLPALFCELSQAPGSGLLLIGSPYLERQLCAFRLQRDFTIATLTDATFTGHHVRLAHVFTDRRWIVTCAYDGLVVVRDRTIRQIVAAVPAHHRLDSGSRRGIIDHDGGMVIAIGQDGSLIAVRIHRFKNKKESEELATIETKSTYPVNHGWYEEQKEKILSDYASLDPAIRASLTRTRQDFPAADERKYGSWEEWREDVQLEKEARFYATEKAAIMRDLAALKATVKQLLDANETCPEMERLPVSAFDLNKTDRDQKLKTAKDEREDVRMELEHLCASTNRVADWIKTTFWDPQIVLGRSIFSFRGDTEVTNYPLVEEDPYFKDHLQWAQFARDSVRSIVDDTFQPWRNYTDHQLRAELSKPVRVYHEDKKRRMDVLLEDEERETDPEELAELRAVEGMTTHRFVEQSPYYYSQMESYGFAHVTLDDRYLMHDYSKLRAYFNELFDDMYAAKEREMSAIRERNERIRHIDAELRIMFGQSMLQVSVDPQWHPKEKVENIIQVLPEEVEARPYVSPSQQEILDSQALEVERIRQLLMADDFRERALMKMMDGVLEIRWEEIIKIDVRKPACMMEKQPQQYTPDDIKAVKKYEADVEVLRQERERYKRMLEADYAKISGLLQEGIDKFDAKLKDFFQLKLTIEAAMNQLKLRHIRGRMRSLARVEAVREDDKVKRKISEKRQYEVELKEHVWKLHDIYQYLLTQHDALCIREKAMAKKLQYEFAALSKVNMELLEQQYKRRPKVSLKNVAAPDLLILAQHLVDHTQSAYLPIDCIDYSKILDNLDMRPDGLPQSIDANHWNHFTQSRRQKINIELKLRAQQLEIAMVEQTIVIFEHKIDACKSSMDLLRTQLKKARDERVMREQDAEIQLVLKRGQVELELQGERRDTADAILVPRNEIEQVNEHIIAAGARKLNALKRTIDFRHGILSAEWEHRCLRMRFKELKEDLHFLRDLTVTRDMRMYLKRKAKGLREDKTAVSLETEVELAKKSLDKALSKEMDKLENLRRKIACVKKKNAELDRTIVEMNVARWDLEYQRDVAGETRQCQHMDRKMRLFKQRSNLIRKLQDNYAELLVLQIERELLQLRTYPTLECFKILGNEDKIY</sequence>
<evidence type="ECO:0000256" key="4">
    <source>
        <dbReference type="ARBA" id="ARBA00022737"/>
    </source>
</evidence>
<dbReference type="SUPFAM" id="SSF50978">
    <property type="entry name" value="WD40 repeat-like"/>
    <property type="match status" value="1"/>
</dbReference>
<keyword evidence="3" id="KW-0853">WD repeat</keyword>
<keyword evidence="12" id="KW-1185">Reference proteome</keyword>
<dbReference type="PANTHER" id="PTHR14885">
    <property type="entry name" value="CILIA- AND FLAGELLA-ASSOCIATED PROTEIN 43-RELATED"/>
    <property type="match status" value="1"/>
</dbReference>
<keyword evidence="5 10" id="KW-0175">Coiled coil</keyword>
<dbReference type="EMBL" id="GL439434">
    <property type="protein sequence ID" value="EFN67306.1"/>
    <property type="molecule type" value="Genomic_DNA"/>
</dbReference>
<dbReference type="GO" id="GO:0005930">
    <property type="term" value="C:axoneme"/>
    <property type="evidence" value="ECO:0007669"/>
    <property type="project" value="UniProtKB-SubCell"/>
</dbReference>
<protein>
    <recommendedName>
        <fullName evidence="9">Cilia- and flagella-associated protein 43</fullName>
    </recommendedName>
</protein>
<feature type="coiled-coil region" evidence="10">
    <location>
        <begin position="1296"/>
        <end position="1341"/>
    </location>
</feature>
<dbReference type="InterPro" id="IPR015943">
    <property type="entry name" value="WD40/YVTN_repeat-like_dom_sf"/>
</dbReference>
<dbReference type="GO" id="GO:0003341">
    <property type="term" value="P:cilium movement"/>
    <property type="evidence" value="ECO:0007669"/>
    <property type="project" value="UniProtKB-ARBA"/>
</dbReference>
<dbReference type="Proteomes" id="UP000000311">
    <property type="component" value="Unassembled WGS sequence"/>
</dbReference>
<evidence type="ECO:0000313" key="11">
    <source>
        <dbReference type="EMBL" id="EFN67306.1"/>
    </source>
</evidence>
<evidence type="ECO:0000256" key="8">
    <source>
        <dbReference type="ARBA" id="ARBA00023605"/>
    </source>
</evidence>
<dbReference type="OMA" id="HLQWAQF"/>
<comment type="similarity">
    <text evidence="8">Belongs to the CFAP43 family.</text>
</comment>
<dbReference type="PANTHER" id="PTHR14885:SF1">
    <property type="entry name" value="CILIA- AND FLAGELLA-ASSOCIATED PROTEIN 43"/>
    <property type="match status" value="1"/>
</dbReference>
<comment type="subcellular location">
    <subcellularLocation>
        <location evidence="1">Cytoplasm</location>
        <location evidence="1">Cytoskeleton</location>
        <location evidence="1">Cilium axoneme</location>
    </subcellularLocation>
</comment>
<dbReference type="Gene3D" id="2.130.10.10">
    <property type="entry name" value="YVTN repeat-like/Quinoprotein amine dehydrogenase"/>
    <property type="match status" value="1"/>
</dbReference>
<keyword evidence="6" id="KW-0206">Cytoskeleton</keyword>
<evidence type="ECO:0000256" key="3">
    <source>
        <dbReference type="ARBA" id="ARBA00022574"/>
    </source>
</evidence>
<dbReference type="InterPro" id="IPR036322">
    <property type="entry name" value="WD40_repeat_dom_sf"/>
</dbReference>
<evidence type="ECO:0000313" key="12">
    <source>
        <dbReference type="Proteomes" id="UP000000311"/>
    </source>
</evidence>